<evidence type="ECO:0000256" key="11">
    <source>
        <dbReference type="ARBA" id="ARBA00022889"/>
    </source>
</evidence>
<dbReference type="Pfam" id="PF17205">
    <property type="entry name" value="PSI_integrin"/>
    <property type="match status" value="1"/>
</dbReference>
<evidence type="ECO:0000256" key="12">
    <source>
        <dbReference type="ARBA" id="ARBA00022989"/>
    </source>
</evidence>
<keyword evidence="9" id="KW-0106">Calcium</keyword>
<dbReference type="Gene3D" id="3.40.50.410">
    <property type="entry name" value="von Willebrand factor, type A domain"/>
    <property type="match status" value="1"/>
</dbReference>
<keyword evidence="6" id="KW-0479">Metal-binding</keyword>
<dbReference type="GO" id="GO:0005178">
    <property type="term" value="F:integrin binding"/>
    <property type="evidence" value="ECO:0007669"/>
    <property type="project" value="TreeGrafter"/>
</dbReference>
<evidence type="ECO:0000256" key="6">
    <source>
        <dbReference type="ARBA" id="ARBA00022723"/>
    </source>
</evidence>
<dbReference type="SUPFAM" id="SSF69179">
    <property type="entry name" value="Integrin domains"/>
    <property type="match status" value="1"/>
</dbReference>
<evidence type="ECO:0000256" key="2">
    <source>
        <dbReference type="ARBA" id="ARBA00007449"/>
    </source>
</evidence>
<keyword evidence="23" id="KW-1185">Reference proteome</keyword>
<dbReference type="Gene3D" id="2.60.40.1510">
    <property type="entry name" value="ntegrin, alpha v. Chain A, domain 3"/>
    <property type="match status" value="1"/>
</dbReference>
<keyword evidence="12" id="KW-1133">Transmembrane helix</keyword>
<evidence type="ECO:0000256" key="14">
    <source>
        <dbReference type="ARBA" id="ARBA00023136"/>
    </source>
</evidence>
<dbReference type="GO" id="GO:0019901">
    <property type="term" value="F:protein kinase binding"/>
    <property type="evidence" value="ECO:0007669"/>
    <property type="project" value="TreeGrafter"/>
</dbReference>
<comment type="similarity">
    <text evidence="2 17">Belongs to the integrin beta chain family.</text>
</comment>
<keyword evidence="16" id="KW-0325">Glycoprotein</keyword>
<accession>A0A8S4ABJ2</accession>
<evidence type="ECO:0000256" key="10">
    <source>
        <dbReference type="ARBA" id="ARBA00022842"/>
    </source>
</evidence>
<sequence length="499" mass="55403">MDLQQAVLLLLLLMMGRNGLCEPEEVCLKSGIESCSDCIRSGPHCAWCQQLSFSKRGEQEAVRCDTRAQLRQRGCQEEEILYPENTLNITMNKSLSTSFSQQDPVQISPQKVHLHLRPGLPTTFTVSFKRAEGYPVDLYYLMDLSYSMKDDLEKVKNLGTDLFKALEKITAYAQIGFGAFVDKTVLPYTNTNKDKLQKPCDEGEQFCQAAFGYRHVLSMTSDREEFRKIVGKQYISGNLDSPEGSLDAMMQAAICGMEVGWRNNSTRLLVLATDAGFHMAGDGKLAGILEPNDEQCHMKNNLYIQSSDMDYPSVGQLAIQLEKNNIQPIFAVTQNVQTVYKELSKMIPKSEVGVLSEDSRNVVQLIENAYNRLSSKVTVTHDNLPEDVRVEYTPLCKNGEPPSTSRGVCNEVLVGEEIYFNITVTASSCVGEEAFTIKLPGIRDTLAVSLSTDCECHCQDLDPDLAFEPGQDLDPDLASEPDLDLDPDLASEPDLALGL</sequence>
<evidence type="ECO:0000256" key="1">
    <source>
        <dbReference type="ARBA" id="ARBA00004251"/>
    </source>
</evidence>
<dbReference type="SUPFAM" id="SSF53300">
    <property type="entry name" value="vWA-like"/>
    <property type="match status" value="1"/>
</dbReference>
<evidence type="ECO:0000256" key="19">
    <source>
        <dbReference type="SAM" id="SignalP"/>
    </source>
</evidence>
<keyword evidence="7 19" id="KW-0732">Signal</keyword>
<dbReference type="InterPro" id="IPR015812">
    <property type="entry name" value="Integrin_bsu"/>
</dbReference>
<dbReference type="EMBL" id="CAJRST010001113">
    <property type="protein sequence ID" value="CAG5866009.1"/>
    <property type="molecule type" value="Genomic_DNA"/>
</dbReference>
<evidence type="ECO:0000256" key="16">
    <source>
        <dbReference type="ARBA" id="ARBA00023180"/>
    </source>
</evidence>
<dbReference type="PANTHER" id="PTHR10082">
    <property type="entry name" value="INTEGRIN BETA SUBUNIT"/>
    <property type="match status" value="1"/>
</dbReference>
<evidence type="ECO:0000313" key="22">
    <source>
        <dbReference type="EMBL" id="CAG5866009.1"/>
    </source>
</evidence>
<gene>
    <name evidence="22" type="ORF">MMEN_LOCUS2640</name>
</gene>
<evidence type="ECO:0000259" key="21">
    <source>
        <dbReference type="SMART" id="SM00423"/>
    </source>
</evidence>
<reference evidence="22" key="1">
    <citation type="submission" date="2021-05" db="EMBL/GenBank/DDBJ databases">
        <authorList>
            <person name="Tigano A."/>
        </authorList>
    </citation>
    <scope>NUCLEOTIDE SEQUENCE</scope>
</reference>
<dbReference type="GO" id="GO:0005925">
    <property type="term" value="C:focal adhesion"/>
    <property type="evidence" value="ECO:0007669"/>
    <property type="project" value="TreeGrafter"/>
</dbReference>
<dbReference type="GO" id="GO:0007229">
    <property type="term" value="P:integrin-mediated signaling pathway"/>
    <property type="evidence" value="ECO:0007669"/>
    <property type="project" value="UniProtKB-KW"/>
</dbReference>
<dbReference type="GO" id="GO:0001540">
    <property type="term" value="F:amyloid-beta binding"/>
    <property type="evidence" value="ECO:0007669"/>
    <property type="project" value="TreeGrafter"/>
</dbReference>
<evidence type="ECO:0000256" key="17">
    <source>
        <dbReference type="RuleBase" id="RU000633"/>
    </source>
</evidence>
<dbReference type="Gene3D" id="3.30.1680.10">
    <property type="entry name" value="ligand-binding face of the semaphorins, domain 2"/>
    <property type="match status" value="1"/>
</dbReference>
<dbReference type="InterPro" id="IPR036465">
    <property type="entry name" value="vWFA_dom_sf"/>
</dbReference>
<evidence type="ECO:0000256" key="13">
    <source>
        <dbReference type="ARBA" id="ARBA00023037"/>
    </source>
</evidence>
<dbReference type="InterPro" id="IPR016201">
    <property type="entry name" value="PSI"/>
</dbReference>
<comment type="caution">
    <text evidence="22">The sequence shown here is derived from an EMBL/GenBank/DDBJ whole genome shotgun (WGS) entry which is preliminary data.</text>
</comment>
<feature type="domain" description="Integrin beta subunit VWA" evidence="20">
    <location>
        <begin position="34"/>
        <end position="456"/>
    </location>
</feature>
<feature type="chain" id="PRO_5035885186" description="Integrin beta" evidence="19">
    <location>
        <begin position="22"/>
        <end position="499"/>
    </location>
</feature>
<organism evidence="22 23">
    <name type="scientific">Menidia menidia</name>
    <name type="common">Atlantic silverside</name>
    <dbReference type="NCBI Taxonomy" id="238744"/>
    <lineage>
        <taxon>Eukaryota</taxon>
        <taxon>Metazoa</taxon>
        <taxon>Chordata</taxon>
        <taxon>Craniata</taxon>
        <taxon>Vertebrata</taxon>
        <taxon>Euteleostomi</taxon>
        <taxon>Actinopterygii</taxon>
        <taxon>Neopterygii</taxon>
        <taxon>Teleostei</taxon>
        <taxon>Neoteleostei</taxon>
        <taxon>Acanthomorphata</taxon>
        <taxon>Ovalentaria</taxon>
        <taxon>Atherinomorphae</taxon>
        <taxon>Atheriniformes</taxon>
        <taxon>Atherinopsidae</taxon>
        <taxon>Menidiinae</taxon>
        <taxon>Menidia</taxon>
    </lineage>
</organism>
<dbReference type="SMART" id="SM00423">
    <property type="entry name" value="PSI"/>
    <property type="match status" value="1"/>
</dbReference>
<dbReference type="OrthoDB" id="410592at2759"/>
<keyword evidence="4" id="KW-0245">EGF-like domain</keyword>
<dbReference type="PANTHER" id="PTHR10082:SF15">
    <property type="entry name" value="INTEGRIN BETA-2"/>
    <property type="match status" value="1"/>
</dbReference>
<dbReference type="GO" id="GO:0033627">
    <property type="term" value="P:cell adhesion mediated by integrin"/>
    <property type="evidence" value="ECO:0007669"/>
    <property type="project" value="TreeGrafter"/>
</dbReference>
<dbReference type="GO" id="GO:0007159">
    <property type="term" value="P:leukocyte cell-cell adhesion"/>
    <property type="evidence" value="ECO:0007669"/>
    <property type="project" value="TreeGrafter"/>
</dbReference>
<dbReference type="GO" id="GO:0046872">
    <property type="term" value="F:metal ion binding"/>
    <property type="evidence" value="ECO:0007669"/>
    <property type="project" value="UniProtKB-KW"/>
</dbReference>
<dbReference type="GO" id="GO:0008305">
    <property type="term" value="C:integrin complex"/>
    <property type="evidence" value="ECO:0007669"/>
    <property type="project" value="TreeGrafter"/>
</dbReference>
<proteinExistence type="inferred from homology"/>
<feature type="domain" description="PSI" evidence="21">
    <location>
        <begin position="26"/>
        <end position="76"/>
    </location>
</feature>
<evidence type="ECO:0000256" key="9">
    <source>
        <dbReference type="ARBA" id="ARBA00022837"/>
    </source>
</evidence>
<dbReference type="PRINTS" id="PR01186">
    <property type="entry name" value="INTEGRINB"/>
</dbReference>
<evidence type="ECO:0000259" key="20">
    <source>
        <dbReference type="SMART" id="SM00187"/>
    </source>
</evidence>
<dbReference type="SMART" id="SM00187">
    <property type="entry name" value="INB"/>
    <property type="match status" value="1"/>
</dbReference>
<dbReference type="InterPro" id="IPR002369">
    <property type="entry name" value="Integrin_bsu_VWA"/>
</dbReference>
<dbReference type="FunFam" id="3.30.1680.10:FF:000002">
    <property type="entry name" value="Integrin beta"/>
    <property type="match status" value="1"/>
</dbReference>
<keyword evidence="14" id="KW-0472">Membrane</keyword>
<keyword evidence="8" id="KW-0677">Repeat</keyword>
<keyword evidence="13 17" id="KW-0401">Integrin</keyword>
<dbReference type="Proteomes" id="UP000677803">
    <property type="component" value="Unassembled WGS sequence"/>
</dbReference>
<dbReference type="InterPro" id="IPR032695">
    <property type="entry name" value="Integrin_dom_sf"/>
</dbReference>
<protein>
    <recommendedName>
        <fullName evidence="17">Integrin beta</fullName>
    </recommendedName>
</protein>
<evidence type="ECO:0000256" key="15">
    <source>
        <dbReference type="ARBA" id="ARBA00023157"/>
    </source>
</evidence>
<evidence type="ECO:0000256" key="5">
    <source>
        <dbReference type="ARBA" id="ARBA00022692"/>
    </source>
</evidence>
<dbReference type="GO" id="GO:0030593">
    <property type="term" value="P:neutrophil chemotaxis"/>
    <property type="evidence" value="ECO:0007669"/>
    <property type="project" value="TreeGrafter"/>
</dbReference>
<keyword evidence="3" id="KW-1003">Cell membrane</keyword>
<dbReference type="AlphaFoldDB" id="A0A8S4ABJ2"/>
<feature type="region of interest" description="Disordered" evidence="18">
    <location>
        <begin position="470"/>
        <end position="499"/>
    </location>
</feature>
<feature type="compositionally biased region" description="Acidic residues" evidence="18">
    <location>
        <begin position="470"/>
        <end position="491"/>
    </location>
</feature>
<keyword evidence="5 17" id="KW-0812">Transmembrane</keyword>
<evidence type="ECO:0000256" key="7">
    <source>
        <dbReference type="ARBA" id="ARBA00022729"/>
    </source>
</evidence>
<keyword evidence="15" id="KW-1015">Disulfide bond</keyword>
<evidence type="ECO:0000256" key="18">
    <source>
        <dbReference type="SAM" id="MobiDB-lite"/>
    </source>
</evidence>
<dbReference type="InterPro" id="IPR033760">
    <property type="entry name" value="Integrin_beta_N"/>
</dbReference>
<evidence type="ECO:0000256" key="8">
    <source>
        <dbReference type="ARBA" id="ARBA00022737"/>
    </source>
</evidence>
<dbReference type="FunFam" id="3.40.50.410:FF:000002">
    <property type="entry name" value="Integrin beta"/>
    <property type="match status" value="1"/>
</dbReference>
<evidence type="ECO:0000313" key="23">
    <source>
        <dbReference type="Proteomes" id="UP000677803"/>
    </source>
</evidence>
<comment type="subcellular location">
    <subcellularLocation>
        <location evidence="1 17">Cell membrane</location>
        <topology evidence="1 17">Single-pass type I membrane protein</topology>
    </subcellularLocation>
</comment>
<evidence type="ECO:0000256" key="4">
    <source>
        <dbReference type="ARBA" id="ARBA00022536"/>
    </source>
</evidence>
<keyword evidence="11 17" id="KW-0130">Cell adhesion</keyword>
<evidence type="ECO:0000256" key="3">
    <source>
        <dbReference type="ARBA" id="ARBA00022475"/>
    </source>
</evidence>
<dbReference type="GO" id="GO:0007160">
    <property type="term" value="P:cell-matrix adhesion"/>
    <property type="evidence" value="ECO:0007669"/>
    <property type="project" value="TreeGrafter"/>
</dbReference>
<dbReference type="Pfam" id="PF00362">
    <property type="entry name" value="Integrin_beta"/>
    <property type="match status" value="1"/>
</dbReference>
<dbReference type="GO" id="GO:0009986">
    <property type="term" value="C:cell surface"/>
    <property type="evidence" value="ECO:0007669"/>
    <property type="project" value="TreeGrafter"/>
</dbReference>
<feature type="signal peptide" evidence="19">
    <location>
        <begin position="1"/>
        <end position="21"/>
    </location>
</feature>
<dbReference type="SUPFAM" id="SSF103575">
    <property type="entry name" value="Plexin repeat"/>
    <property type="match status" value="1"/>
</dbReference>
<name>A0A8S4ABJ2_9TELE</name>
<keyword evidence="10" id="KW-0460">Magnesium</keyword>